<evidence type="ECO:0008006" key="2">
    <source>
        <dbReference type="Google" id="ProtNLM"/>
    </source>
</evidence>
<proteinExistence type="predicted"/>
<name>A0A382TJW7_9ZZZZ</name>
<protein>
    <recommendedName>
        <fullName evidence="2">DUF3108 domain-containing protein</fullName>
    </recommendedName>
</protein>
<dbReference type="EMBL" id="UINC01136769">
    <property type="protein sequence ID" value="SVD21728.1"/>
    <property type="molecule type" value="Genomic_DNA"/>
</dbReference>
<dbReference type="Pfam" id="PF19630">
    <property type="entry name" value="DUF6134"/>
    <property type="match status" value="1"/>
</dbReference>
<dbReference type="InterPro" id="IPR045767">
    <property type="entry name" value="DUF6134"/>
</dbReference>
<sequence>MKKYIYIFLLFIFAYQANADTSHYAGIKLINMEIFRNGEVIGYSNYFFEHRDNTMTVKNYTKFKVKLLGTTIFSISSEGIEKYEDNKLFFFKSNTFQNNKEKFVNLKYDKKLNKFIIDGSSFKGEADINNVIGNWWNSEILIANSQISPLSGSIKKQTVNLLKKEMIELYGKSYEVLHFKLKSKNENLPKEKKLNFDIWLDPRKGLIVKIAYERMGKWEYRLKNFE</sequence>
<accession>A0A382TJW7</accession>
<organism evidence="1">
    <name type="scientific">marine metagenome</name>
    <dbReference type="NCBI Taxonomy" id="408172"/>
    <lineage>
        <taxon>unclassified sequences</taxon>
        <taxon>metagenomes</taxon>
        <taxon>ecological metagenomes</taxon>
    </lineage>
</organism>
<gene>
    <name evidence="1" type="ORF">METZ01_LOCUS374582</name>
</gene>
<dbReference type="AlphaFoldDB" id="A0A382TJW7"/>
<reference evidence="1" key="1">
    <citation type="submission" date="2018-05" db="EMBL/GenBank/DDBJ databases">
        <authorList>
            <person name="Lanie J.A."/>
            <person name="Ng W.-L."/>
            <person name="Kazmierczak K.M."/>
            <person name="Andrzejewski T.M."/>
            <person name="Davidsen T.M."/>
            <person name="Wayne K.J."/>
            <person name="Tettelin H."/>
            <person name="Glass J.I."/>
            <person name="Rusch D."/>
            <person name="Podicherti R."/>
            <person name="Tsui H.-C.T."/>
            <person name="Winkler M.E."/>
        </authorList>
    </citation>
    <scope>NUCLEOTIDE SEQUENCE</scope>
</reference>
<evidence type="ECO:0000313" key="1">
    <source>
        <dbReference type="EMBL" id="SVD21728.1"/>
    </source>
</evidence>